<name>A0A223KSF6_9BACI</name>
<dbReference type="RefSeq" id="WP_066418557.1">
    <property type="nucleotide sequence ID" value="NZ_CP018866.1"/>
</dbReference>
<dbReference type="AlphaFoldDB" id="A0A223KSF6"/>
<keyword evidence="1" id="KW-1133">Transmembrane helix</keyword>
<keyword evidence="1" id="KW-0472">Membrane</keyword>
<organism evidence="3 4">
    <name type="scientific">Sutcliffiella cohnii</name>
    <dbReference type="NCBI Taxonomy" id="33932"/>
    <lineage>
        <taxon>Bacteria</taxon>
        <taxon>Bacillati</taxon>
        <taxon>Bacillota</taxon>
        <taxon>Bacilli</taxon>
        <taxon>Bacillales</taxon>
        <taxon>Bacillaceae</taxon>
        <taxon>Sutcliffiella</taxon>
    </lineage>
</organism>
<evidence type="ECO:0000313" key="4">
    <source>
        <dbReference type="Proteomes" id="UP000215224"/>
    </source>
</evidence>
<proteinExistence type="predicted"/>
<dbReference type="STRING" id="1314751.GCA_001591425_03293"/>
<keyword evidence="4" id="KW-1185">Reference proteome</keyword>
<dbReference type="EMBL" id="CP018866">
    <property type="protein sequence ID" value="AST92288.1"/>
    <property type="molecule type" value="Genomic_DNA"/>
</dbReference>
<feature type="transmembrane region" description="Helical" evidence="1">
    <location>
        <begin position="45"/>
        <end position="68"/>
    </location>
</feature>
<evidence type="ECO:0000256" key="1">
    <source>
        <dbReference type="SAM" id="Phobius"/>
    </source>
</evidence>
<dbReference type="InterPro" id="IPR019606">
    <property type="entry name" value="GerMN"/>
</dbReference>
<sequence length="410" mass="46480">MHRKTDDEQMEKLFNQLPKMTDERSAEEIYANIQQKVETSPKRRINWMPSVALIAAILLFAIISPFTFQKMDSNSNSAFDAPQDRGGSMEMYADDSSADIAVEEESFNVTDYKENSENESFDVQSTNDFPNYVVTTVSQSEEYVITLAVSAELEGTDDPLTLPLSFVVQKNNRTYIEAFNELRQELGNLIDLPSFGLMNTMLNDNITFSQGTATDGNDRVIMEMNAGHRAYSSTQMNAFFQEVQETFRWHNFTEVEYLNEGKAGVEIGNDVKEFDLIDTFKRVAYFKFQRNDDVSKSLLVASKEEFQSMQEAVEAMSQIPNINYVFPSIPANMRVDQVITNDEEMVTISFDNSLALENTEEHSTALQALMLTARDFGFEQIQFNYPNADMIGSIRLNVPLSVPLAANPMN</sequence>
<evidence type="ECO:0000259" key="2">
    <source>
        <dbReference type="Pfam" id="PF10646"/>
    </source>
</evidence>
<dbReference type="Proteomes" id="UP000215224">
    <property type="component" value="Chromosome"/>
</dbReference>
<gene>
    <name evidence="3" type="ORF">BC6307_13820</name>
</gene>
<evidence type="ECO:0000313" key="3">
    <source>
        <dbReference type="EMBL" id="AST92288.1"/>
    </source>
</evidence>
<accession>A0A223KSF6</accession>
<keyword evidence="1" id="KW-0812">Transmembrane</keyword>
<protein>
    <recommendedName>
        <fullName evidence="2">GerMN domain-containing protein</fullName>
    </recommendedName>
</protein>
<dbReference type="KEGG" id="bcoh:BC6307_13820"/>
<dbReference type="Pfam" id="PF10646">
    <property type="entry name" value="Germane"/>
    <property type="match status" value="1"/>
</dbReference>
<feature type="domain" description="GerMN" evidence="2">
    <location>
        <begin position="299"/>
        <end position="383"/>
    </location>
</feature>
<reference evidence="3 4" key="1">
    <citation type="submission" date="2016-12" db="EMBL/GenBank/DDBJ databases">
        <title>The whole genome sequencing and assembly of Bacillus cohnii DSM 6307T strain.</title>
        <authorList>
            <person name="Lee Y.-J."/>
            <person name="Yi H."/>
            <person name="Bahn Y.-S."/>
            <person name="Kim J.F."/>
            <person name="Lee D.-W."/>
        </authorList>
    </citation>
    <scope>NUCLEOTIDE SEQUENCE [LARGE SCALE GENOMIC DNA]</scope>
    <source>
        <strain evidence="3 4">DSM 6307</strain>
    </source>
</reference>